<name>A0AAW8LGB9_AGRTU</name>
<keyword evidence="1" id="KW-0472">Membrane</keyword>
<dbReference type="Proteomes" id="UP001265315">
    <property type="component" value="Unassembled WGS sequence"/>
</dbReference>
<evidence type="ECO:0000313" key="3">
    <source>
        <dbReference type="Proteomes" id="UP001265315"/>
    </source>
</evidence>
<reference evidence="2" key="1">
    <citation type="submission" date="2023-07" db="EMBL/GenBank/DDBJ databases">
        <title>Sorghum-associated microbial communities from plants grown in Nebraska, USA.</title>
        <authorList>
            <person name="Schachtman D."/>
        </authorList>
    </citation>
    <scope>NUCLEOTIDE SEQUENCE</scope>
    <source>
        <strain evidence="2">1457</strain>
    </source>
</reference>
<organism evidence="2 3">
    <name type="scientific">Agrobacterium tumefaciens</name>
    <dbReference type="NCBI Taxonomy" id="358"/>
    <lineage>
        <taxon>Bacteria</taxon>
        <taxon>Pseudomonadati</taxon>
        <taxon>Pseudomonadota</taxon>
        <taxon>Alphaproteobacteria</taxon>
        <taxon>Hyphomicrobiales</taxon>
        <taxon>Rhizobiaceae</taxon>
        <taxon>Rhizobium/Agrobacterium group</taxon>
        <taxon>Agrobacterium</taxon>
        <taxon>Agrobacterium tumefaciens complex</taxon>
    </lineage>
</organism>
<sequence>MHNHLLSVPFSIASFAAIAPLTAYVIVPFVILSIIFREGGGNG</sequence>
<keyword evidence="1" id="KW-1133">Transmembrane helix</keyword>
<evidence type="ECO:0008006" key="4">
    <source>
        <dbReference type="Google" id="ProtNLM"/>
    </source>
</evidence>
<dbReference type="RefSeq" id="WP_272874914.1">
    <property type="nucleotide sequence ID" value="NZ_JAGIPM010000004.1"/>
</dbReference>
<comment type="caution">
    <text evidence="2">The sequence shown here is derived from an EMBL/GenBank/DDBJ whole genome shotgun (WGS) entry which is preliminary data.</text>
</comment>
<evidence type="ECO:0000313" key="2">
    <source>
        <dbReference type="EMBL" id="MDR6700723.1"/>
    </source>
</evidence>
<dbReference type="AlphaFoldDB" id="A0AAW8LGB9"/>
<gene>
    <name evidence="2" type="ORF">J2W61_000551</name>
</gene>
<keyword evidence="1" id="KW-0812">Transmembrane</keyword>
<feature type="transmembrane region" description="Helical" evidence="1">
    <location>
        <begin position="12"/>
        <end position="36"/>
    </location>
</feature>
<evidence type="ECO:0000256" key="1">
    <source>
        <dbReference type="SAM" id="Phobius"/>
    </source>
</evidence>
<accession>A0AAW8LGB9</accession>
<protein>
    <recommendedName>
        <fullName evidence="4">Photosystem I reaction center subunit VIII</fullName>
    </recommendedName>
</protein>
<proteinExistence type="predicted"/>
<dbReference type="EMBL" id="JAVDSW010000001">
    <property type="protein sequence ID" value="MDR6700723.1"/>
    <property type="molecule type" value="Genomic_DNA"/>
</dbReference>